<sequence>MTEVTQPAAIPTQRPRIPIIALVVLILLWMAPPVVARVLLGSWDEAGKLGDSFGPATSLFSGIALIGVAYTAWKQHTDATLTEMRNTQQQALATSQIYQLALATHLQSTRAIIAEHRLAITQLNPAITEVPVAETQLHALIDSIRVTAASNPALRKNQDELIERLSELITLQQELKEIRNKLRSNNGEAKAS</sequence>
<name>A0ABV0G1Y6_9BURK</name>
<keyword evidence="1" id="KW-0472">Membrane</keyword>
<dbReference type="Proteomes" id="UP001495147">
    <property type="component" value="Unassembled WGS sequence"/>
</dbReference>
<evidence type="ECO:0000256" key="1">
    <source>
        <dbReference type="SAM" id="Phobius"/>
    </source>
</evidence>
<feature type="transmembrane region" description="Helical" evidence="1">
    <location>
        <begin position="52"/>
        <end position="73"/>
    </location>
</feature>
<feature type="transmembrane region" description="Helical" evidence="1">
    <location>
        <begin position="19"/>
        <end position="40"/>
    </location>
</feature>
<keyword evidence="1" id="KW-1133">Transmembrane helix</keyword>
<accession>A0ABV0G1Y6</accession>
<proteinExistence type="predicted"/>
<organism evidence="2 3">
    <name type="scientific">Roseateles paludis</name>
    <dbReference type="NCBI Taxonomy" id="3145238"/>
    <lineage>
        <taxon>Bacteria</taxon>
        <taxon>Pseudomonadati</taxon>
        <taxon>Pseudomonadota</taxon>
        <taxon>Betaproteobacteria</taxon>
        <taxon>Burkholderiales</taxon>
        <taxon>Sphaerotilaceae</taxon>
        <taxon>Roseateles</taxon>
    </lineage>
</organism>
<dbReference type="RefSeq" id="WP_347704552.1">
    <property type="nucleotide sequence ID" value="NZ_JBDPZD010000002.1"/>
</dbReference>
<reference evidence="2 3" key="1">
    <citation type="submission" date="2024-05" db="EMBL/GenBank/DDBJ databases">
        <title>Roseateles sp. DJS-2-20 16S ribosomal RNA gene Genome sequencing and assembly.</title>
        <authorList>
            <person name="Woo H."/>
        </authorList>
    </citation>
    <scope>NUCLEOTIDE SEQUENCE [LARGE SCALE GENOMIC DNA]</scope>
    <source>
        <strain evidence="2 3">DJS-2-20</strain>
    </source>
</reference>
<keyword evidence="3" id="KW-1185">Reference proteome</keyword>
<comment type="caution">
    <text evidence="2">The sequence shown here is derived from an EMBL/GenBank/DDBJ whole genome shotgun (WGS) entry which is preliminary data.</text>
</comment>
<evidence type="ECO:0000313" key="2">
    <source>
        <dbReference type="EMBL" id="MEO3691738.1"/>
    </source>
</evidence>
<keyword evidence="1" id="KW-0812">Transmembrane</keyword>
<evidence type="ECO:0000313" key="3">
    <source>
        <dbReference type="Proteomes" id="UP001495147"/>
    </source>
</evidence>
<dbReference type="EMBL" id="JBDPZD010000002">
    <property type="protein sequence ID" value="MEO3691738.1"/>
    <property type="molecule type" value="Genomic_DNA"/>
</dbReference>
<gene>
    <name evidence="2" type="ORF">ABDJ85_09675</name>
</gene>
<protein>
    <submittedName>
        <fullName evidence="2">Uncharacterized protein</fullName>
    </submittedName>
</protein>